<evidence type="ECO:0000313" key="1">
    <source>
        <dbReference type="EMBL" id="AOT24361.1"/>
    </source>
</evidence>
<reference evidence="1 2" key="1">
    <citation type="submission" date="2016-07" db="EMBL/GenBank/DDBJ databases">
        <authorList>
            <person name="Modlin R.L."/>
            <person name="Cheng L.S."/>
            <person name="Marinelli L.J."/>
            <person name="Grosset N."/>
            <person name="Gautier M."/>
            <person name="Fitz-Gibbon S."/>
            <person name="Pellegrini M."/>
            <person name="Bowman C.A."/>
            <person name="Russell D.A."/>
            <person name="Jacobs-Sera D."/>
            <person name="Hatfull G.F."/>
        </authorList>
    </citation>
    <scope>NUCLEOTIDE SEQUENCE [LARGE SCALE GENOMIC DNA]</scope>
</reference>
<dbReference type="RefSeq" id="YP_009596812.1">
    <property type="nucleotide sequence ID" value="NC_041891.1"/>
</dbReference>
<proteinExistence type="predicted"/>
<dbReference type="GeneID" id="40072413"/>
<dbReference type="Proteomes" id="UP000221125">
    <property type="component" value="Segment"/>
</dbReference>
<gene>
    <name evidence="1" type="primary">9</name>
    <name evidence="1" type="ORF">B22_9</name>
</gene>
<organism evidence="1 2">
    <name type="scientific">Propionibacterium phage B22</name>
    <dbReference type="NCBI Taxonomy" id="1897532"/>
    <lineage>
        <taxon>Viruses</taxon>
        <taxon>Duplodnaviria</taxon>
        <taxon>Heunggongvirae</taxon>
        <taxon>Uroviricota</taxon>
        <taxon>Caudoviricetes</taxon>
        <taxon>Doucettevirus</taxon>
        <taxon>Doucettevirus B22</taxon>
    </lineage>
</organism>
<dbReference type="KEGG" id="vg:40072413"/>
<sequence>MVAPDPELPFATVSDLESRWRSLSKDEHTRAEALLDDASGLIVDTCPRWEQASPATLRRVTCSVVRRAMAADDEDVGATSLMDVSGPFTTQRSYSSPAGDLFLTKAEKAALGGVTGAFETSLLGLT</sequence>
<evidence type="ECO:0000313" key="2">
    <source>
        <dbReference type="Proteomes" id="UP000221125"/>
    </source>
</evidence>
<dbReference type="Pfam" id="PF09355">
    <property type="entry name" value="Phage_Gp19"/>
    <property type="match status" value="1"/>
</dbReference>
<dbReference type="InterPro" id="IPR018963">
    <property type="entry name" value="Mycophage_D29_Gp19"/>
</dbReference>
<protein>
    <recommendedName>
        <fullName evidence="3">Head-to-tail adaptor</fullName>
    </recommendedName>
</protein>
<dbReference type="OrthoDB" id="14185at10239"/>
<name>A0A1D8ETI1_9CAUD</name>
<dbReference type="EMBL" id="KX620750">
    <property type="protein sequence ID" value="AOT24361.1"/>
    <property type="molecule type" value="Genomic_DNA"/>
</dbReference>
<keyword evidence="2" id="KW-1185">Reference proteome</keyword>
<evidence type="ECO:0008006" key="3">
    <source>
        <dbReference type="Google" id="ProtNLM"/>
    </source>
</evidence>
<accession>A0A1D8ETI1</accession>